<comment type="subcellular location">
    <subcellularLocation>
        <location evidence="1">Endomembrane system</location>
        <topology evidence="1">Multi-pass membrane protein</topology>
    </subcellularLocation>
</comment>
<protein>
    <submittedName>
        <fullName evidence="7">Predicted Fe2+/Mn2+ transporter, VIT1/CCC1 family</fullName>
    </submittedName>
</protein>
<evidence type="ECO:0000256" key="1">
    <source>
        <dbReference type="ARBA" id="ARBA00004127"/>
    </source>
</evidence>
<dbReference type="GO" id="GO:0016491">
    <property type="term" value="F:oxidoreductase activity"/>
    <property type="evidence" value="ECO:0007669"/>
    <property type="project" value="InterPro"/>
</dbReference>
<name>A0A1G6RP47_9BACT</name>
<dbReference type="Proteomes" id="UP000199411">
    <property type="component" value="Unassembled WGS sequence"/>
</dbReference>
<feature type="transmembrane region" description="Helical" evidence="5">
    <location>
        <begin position="177"/>
        <end position="200"/>
    </location>
</feature>
<keyword evidence="4 5" id="KW-0472">Membrane</keyword>
<feature type="transmembrane region" description="Helical" evidence="5">
    <location>
        <begin position="274"/>
        <end position="294"/>
    </location>
</feature>
<dbReference type="AlphaFoldDB" id="A0A1G6RP47"/>
<dbReference type="Gene3D" id="1.20.1260.10">
    <property type="match status" value="1"/>
</dbReference>
<feature type="transmembrane region" description="Helical" evidence="5">
    <location>
        <begin position="148"/>
        <end position="171"/>
    </location>
</feature>
<evidence type="ECO:0000256" key="2">
    <source>
        <dbReference type="ARBA" id="ARBA00022692"/>
    </source>
</evidence>
<organism evidence="7 8">
    <name type="scientific">Desulfurella multipotens</name>
    <dbReference type="NCBI Taxonomy" id="79269"/>
    <lineage>
        <taxon>Bacteria</taxon>
        <taxon>Pseudomonadati</taxon>
        <taxon>Campylobacterota</taxon>
        <taxon>Desulfurellia</taxon>
        <taxon>Desulfurellales</taxon>
        <taxon>Desulfurellaceae</taxon>
        <taxon>Desulfurella</taxon>
    </lineage>
</organism>
<evidence type="ECO:0000256" key="3">
    <source>
        <dbReference type="ARBA" id="ARBA00022989"/>
    </source>
</evidence>
<dbReference type="InterPro" id="IPR009078">
    <property type="entry name" value="Ferritin-like_SF"/>
</dbReference>
<feature type="transmembrane region" description="Helical" evidence="5">
    <location>
        <begin position="300"/>
        <end position="327"/>
    </location>
</feature>
<evidence type="ECO:0000313" key="8">
    <source>
        <dbReference type="Proteomes" id="UP000199411"/>
    </source>
</evidence>
<dbReference type="RefSeq" id="WP_092129777.1">
    <property type="nucleotide sequence ID" value="NZ_FMYU01000020.1"/>
</dbReference>
<dbReference type="Pfam" id="PF02915">
    <property type="entry name" value="Rubrerythrin"/>
    <property type="match status" value="1"/>
</dbReference>
<proteinExistence type="predicted"/>
<evidence type="ECO:0000259" key="6">
    <source>
        <dbReference type="Pfam" id="PF02915"/>
    </source>
</evidence>
<dbReference type="SUPFAM" id="SSF47240">
    <property type="entry name" value="Ferritin-like"/>
    <property type="match status" value="1"/>
</dbReference>
<keyword evidence="2 5" id="KW-0812">Transmembrane</keyword>
<feature type="transmembrane region" description="Helical" evidence="5">
    <location>
        <begin position="339"/>
        <end position="358"/>
    </location>
</feature>
<gene>
    <name evidence="7" type="ORF">SAMN05660835_01831</name>
</gene>
<dbReference type="GO" id="GO:0030026">
    <property type="term" value="P:intracellular manganese ion homeostasis"/>
    <property type="evidence" value="ECO:0007669"/>
    <property type="project" value="InterPro"/>
</dbReference>
<evidence type="ECO:0000313" key="7">
    <source>
        <dbReference type="EMBL" id="SDD06432.1"/>
    </source>
</evidence>
<dbReference type="PANTHER" id="PTHR31851">
    <property type="entry name" value="FE(2+)/MN(2+) TRANSPORTER PCL1"/>
    <property type="match status" value="1"/>
</dbReference>
<sequence length="360" mass="40188">MENFLNLIEKFYQGEINDYHLYLALSKSQKDEELKNRLSEIAQIEKNHSLFWKKIAKKYNIELKDKINTSKIKIAAFLQKFISAAIIVSLLEAGENSTVKEYYSFLKSNALDEKEKAILKNIILEEIEHESIFNKESKKFGANNVRDFILGMNDGIVEILGTVAGLSAVYFTNPFLVGISGSIVGIAGALSMGIGAFISVRSQRQIAQSKNERNEMLFSVAPKRAIEVLKQDLIDSNIDENIATEITKKLQDSNTDLSKFLTQEVEENELKSGFFTAIAYLIGVLFPVTPFFIFKTSMSALPFSILLAFLALSSVGTVVSIVSGISIRKKIFEMVTSSFFAAAFSFGFGKLMQILFHVSV</sequence>
<keyword evidence="3 5" id="KW-1133">Transmembrane helix</keyword>
<dbReference type="InterPro" id="IPR012347">
    <property type="entry name" value="Ferritin-like"/>
</dbReference>
<reference evidence="8" key="1">
    <citation type="submission" date="2016-10" db="EMBL/GenBank/DDBJ databases">
        <authorList>
            <person name="Varghese N."/>
            <person name="Submissions S."/>
        </authorList>
    </citation>
    <scope>NUCLEOTIDE SEQUENCE [LARGE SCALE GENOMIC DNA]</scope>
    <source>
        <strain evidence="8">DSM 8415</strain>
    </source>
</reference>
<feature type="domain" description="Rubrerythrin diiron-binding" evidence="6">
    <location>
        <begin position="9"/>
        <end position="136"/>
    </location>
</feature>
<dbReference type="InterPro" id="IPR003251">
    <property type="entry name" value="Rr_diiron-bd_dom"/>
</dbReference>
<evidence type="ECO:0000256" key="5">
    <source>
        <dbReference type="SAM" id="Phobius"/>
    </source>
</evidence>
<dbReference type="OrthoDB" id="9781287at2"/>
<evidence type="ECO:0000256" key="4">
    <source>
        <dbReference type="ARBA" id="ARBA00023136"/>
    </source>
</evidence>
<dbReference type="GO" id="GO:0012505">
    <property type="term" value="C:endomembrane system"/>
    <property type="evidence" value="ECO:0007669"/>
    <property type="project" value="UniProtKB-SubCell"/>
</dbReference>
<keyword evidence="8" id="KW-1185">Reference proteome</keyword>
<dbReference type="GO" id="GO:0005384">
    <property type="term" value="F:manganese ion transmembrane transporter activity"/>
    <property type="evidence" value="ECO:0007669"/>
    <property type="project" value="InterPro"/>
</dbReference>
<dbReference type="EMBL" id="FMYU01000020">
    <property type="protein sequence ID" value="SDD06432.1"/>
    <property type="molecule type" value="Genomic_DNA"/>
</dbReference>
<dbReference type="CDD" id="cd01044">
    <property type="entry name" value="Ferritin_CCC1_N"/>
    <property type="match status" value="1"/>
</dbReference>
<accession>A0A1G6RP47</accession>
<dbReference type="Pfam" id="PF01988">
    <property type="entry name" value="VIT1"/>
    <property type="match status" value="1"/>
</dbReference>
<dbReference type="GO" id="GO:0046872">
    <property type="term" value="F:metal ion binding"/>
    <property type="evidence" value="ECO:0007669"/>
    <property type="project" value="InterPro"/>
</dbReference>
<dbReference type="InterPro" id="IPR008217">
    <property type="entry name" value="Ccc1_fam"/>
</dbReference>
<dbReference type="InterPro" id="IPR039376">
    <property type="entry name" value="Ferritin_CCC1_N"/>
</dbReference>